<dbReference type="SUPFAM" id="SSF102215">
    <property type="entry name" value="Creatininase"/>
    <property type="match status" value="1"/>
</dbReference>
<evidence type="ECO:0000313" key="7">
    <source>
        <dbReference type="Proteomes" id="UP000319732"/>
    </source>
</evidence>
<name>A0A545SRS1_9GAMM</name>
<evidence type="ECO:0000313" key="6">
    <source>
        <dbReference type="EMBL" id="TQV67659.1"/>
    </source>
</evidence>
<dbReference type="Gene3D" id="3.40.50.10310">
    <property type="entry name" value="Creatininase"/>
    <property type="match status" value="1"/>
</dbReference>
<dbReference type="PANTHER" id="PTHR35005">
    <property type="entry name" value="3-DEHYDRO-SCYLLO-INOSOSE HYDROLASE"/>
    <property type="match status" value="1"/>
</dbReference>
<dbReference type="InterPro" id="IPR024087">
    <property type="entry name" value="Creatininase-like_sf"/>
</dbReference>
<dbReference type="Pfam" id="PF02633">
    <property type="entry name" value="Creatininase"/>
    <property type="match status" value="1"/>
</dbReference>
<dbReference type="AlphaFoldDB" id="A0A545SRS1"/>
<comment type="caution">
    <text evidence="6">The sequence shown here is derived from an EMBL/GenBank/DDBJ whole genome shotgun (WGS) entry which is preliminary data.</text>
</comment>
<keyword evidence="4" id="KW-0862">Zinc</keyword>
<dbReference type="GO" id="GO:0046872">
    <property type="term" value="F:metal ion binding"/>
    <property type="evidence" value="ECO:0007669"/>
    <property type="project" value="UniProtKB-KW"/>
</dbReference>
<keyword evidence="3" id="KW-0378">Hydrolase</keyword>
<evidence type="ECO:0000256" key="1">
    <source>
        <dbReference type="ARBA" id="ARBA00001947"/>
    </source>
</evidence>
<evidence type="ECO:0000256" key="2">
    <source>
        <dbReference type="ARBA" id="ARBA00022723"/>
    </source>
</evidence>
<dbReference type="GO" id="GO:0009231">
    <property type="term" value="P:riboflavin biosynthetic process"/>
    <property type="evidence" value="ECO:0007669"/>
    <property type="project" value="TreeGrafter"/>
</dbReference>
<protein>
    <submittedName>
        <fullName evidence="6">Creatininase family protein</fullName>
    </submittedName>
</protein>
<dbReference type="Proteomes" id="UP000319732">
    <property type="component" value="Unassembled WGS sequence"/>
</dbReference>
<keyword evidence="2" id="KW-0479">Metal-binding</keyword>
<dbReference type="EMBL" id="VHSG01000034">
    <property type="protein sequence ID" value="TQV67659.1"/>
    <property type="molecule type" value="Genomic_DNA"/>
</dbReference>
<dbReference type="OrthoDB" id="9801445at2"/>
<evidence type="ECO:0000256" key="3">
    <source>
        <dbReference type="ARBA" id="ARBA00022801"/>
    </source>
</evidence>
<sequence>MIYFWEELTTIKISELSSKKPVVILPVGATEQHGPHLPTGVDHFIVDEIIRRTTDLIDFNVLVLPTIKYGKSIEHANYPGTISLGSSTLCSVFRDIARSVKNSGFDKLLVLNGHGGNYNILSSLVRDLSIELNITAVLCDWDSLIPLECECYERKERCYGVHGGQIETSLMLKSHGKLVEKNQIKNFHSKAEKFDKANQVLRYLGPTSIGWKIEDLNSEGAVGNAVKSTESDGESIYMLAVEKLHKLLVELDTLNKGL</sequence>
<comment type="similarity">
    <text evidence="5">Belongs to the creatininase superfamily.</text>
</comment>
<accession>A0A545SRS1</accession>
<gene>
    <name evidence="6" type="ORF">FKG94_25125</name>
</gene>
<proteinExistence type="inferred from homology"/>
<dbReference type="GO" id="GO:0016811">
    <property type="term" value="F:hydrolase activity, acting on carbon-nitrogen (but not peptide) bonds, in linear amides"/>
    <property type="evidence" value="ECO:0007669"/>
    <property type="project" value="TreeGrafter"/>
</dbReference>
<comment type="cofactor">
    <cofactor evidence="1">
        <name>Zn(2+)</name>
        <dbReference type="ChEBI" id="CHEBI:29105"/>
    </cofactor>
</comment>
<dbReference type="PANTHER" id="PTHR35005:SF1">
    <property type="entry name" value="2-AMINO-5-FORMYLAMINO-6-RIBOSYLAMINOPYRIMIDIN-4(3H)-ONE 5'-MONOPHOSPHATE DEFORMYLASE"/>
    <property type="match status" value="1"/>
</dbReference>
<evidence type="ECO:0000256" key="5">
    <source>
        <dbReference type="ARBA" id="ARBA00024029"/>
    </source>
</evidence>
<reference evidence="6 7" key="1">
    <citation type="submission" date="2019-06" db="EMBL/GenBank/DDBJ databases">
        <title>Whole genome sequence for Cellvibrionaceae sp. R142.</title>
        <authorList>
            <person name="Wang G."/>
        </authorList>
    </citation>
    <scope>NUCLEOTIDE SEQUENCE [LARGE SCALE GENOMIC DNA]</scope>
    <source>
        <strain evidence="6 7">R142</strain>
    </source>
</reference>
<organism evidence="6 7">
    <name type="scientific">Exilibacterium tricleocarpae</name>
    <dbReference type="NCBI Taxonomy" id="2591008"/>
    <lineage>
        <taxon>Bacteria</taxon>
        <taxon>Pseudomonadati</taxon>
        <taxon>Pseudomonadota</taxon>
        <taxon>Gammaproteobacteria</taxon>
        <taxon>Cellvibrionales</taxon>
        <taxon>Cellvibrionaceae</taxon>
        <taxon>Exilibacterium</taxon>
    </lineage>
</organism>
<dbReference type="InterPro" id="IPR003785">
    <property type="entry name" value="Creatininase/forma_Hydrolase"/>
</dbReference>
<dbReference type="RefSeq" id="WP_142929715.1">
    <property type="nucleotide sequence ID" value="NZ_ML660110.1"/>
</dbReference>
<keyword evidence="7" id="KW-1185">Reference proteome</keyword>
<evidence type="ECO:0000256" key="4">
    <source>
        <dbReference type="ARBA" id="ARBA00022833"/>
    </source>
</evidence>